<evidence type="ECO:0000256" key="7">
    <source>
        <dbReference type="ARBA" id="ARBA00033194"/>
    </source>
</evidence>
<gene>
    <name evidence="12" type="ORF">QQZ08_012211</name>
</gene>
<sequence length="775" mass="89064">MDNPRSADELIKLLREAEERVEEERRRADEAEKNRQDERRRADEAEKNRQDERRRADEAEKNRQDERRRADEAEKNRQDERRRADEAEAQTRPTTLSEPWSDFLDLQKTTFGLLFATFPAERRAFESRNFLNGLGNRISQRSIANEKTLEYFQHNSVEDPVRCIMDQLKEVEDTKDEFGLGNGIIFENHPNAISDVSEEVVERLNPPSTPLQTPGHGRDLHQLRPDQICVYRSDDDGLPTVRTMVYVVEYKAPHKLTAPHLRVGLRPMDIYKEVVNRKTIPTSADPDALFQYHAERLTAAAITQTYHYMIEGGLDYGLLTTGETIVFLKVNWEEPETLYYHLAEPGPEALAHPDHVQLCAAVGQYLAFSLMALGPERRQHGQEERQQAVGRLKRWTEDFETTLRSIPKDERTAPDSSPGYTATTYSDVDRSPYPIRANRRPRAGQDEPERETPRRDASEPSDDEPAPPFPDTPTPAERRRRGRGQGPRRSRRLAERPRGRSQQGRQYCTQLCLLGLVRGDFLDLTCPNVESHVGRDYVASAPCRHPVSHNEWLRLLRKQLEQSLDDGITRLGLGGARGVLFKVTLLAYGYTLVCKGTVQAFIQDLEHEAAVYKRLGRIQGINVPVFLGAIDLRSMNKIYYYDFRVYVVHMTFLSWGGHSMVKGEPAGNTKKLENKAIRSLQAMHREGVVHKDVRRENMLFNPETNAVMMIDFERASLLERPRRPLGRLVPNKRAWEQNEEDGGERADRLSKKAQRSNVYWLDIANAQAAFCLRGR</sequence>
<keyword evidence="13" id="KW-1185">Reference proteome</keyword>
<dbReference type="InterPro" id="IPR011009">
    <property type="entry name" value="Kinase-like_dom_sf"/>
</dbReference>
<evidence type="ECO:0000313" key="12">
    <source>
        <dbReference type="EMBL" id="KAK7415899.1"/>
    </source>
</evidence>
<reference evidence="12 13" key="1">
    <citation type="journal article" date="2025" name="Microbiol. Resour. Announc.">
        <title>Draft genome sequences for Neonectria magnoliae and Neonectria punicea, canker pathogens of Liriodendron tulipifera and Acer saccharum in West Virginia.</title>
        <authorList>
            <person name="Petronek H.M."/>
            <person name="Kasson M.T."/>
            <person name="Metheny A.M."/>
            <person name="Stauder C.M."/>
            <person name="Lovett B."/>
            <person name="Lynch S.C."/>
            <person name="Garnas J.R."/>
            <person name="Kasson L.R."/>
            <person name="Stajich J.E."/>
        </authorList>
    </citation>
    <scope>NUCLEOTIDE SEQUENCE [LARGE SCALE GENOMIC DNA]</scope>
    <source>
        <strain evidence="12 13">NRRL 64651</strain>
    </source>
</reference>
<evidence type="ECO:0000256" key="4">
    <source>
        <dbReference type="ARBA" id="ARBA00013948"/>
    </source>
</evidence>
<feature type="compositionally biased region" description="Polar residues" evidence="10">
    <location>
        <begin position="414"/>
        <end position="426"/>
    </location>
</feature>
<evidence type="ECO:0000256" key="5">
    <source>
        <dbReference type="ARBA" id="ARBA00019973"/>
    </source>
</evidence>
<evidence type="ECO:0000256" key="8">
    <source>
        <dbReference type="ARBA" id="ARBA00047899"/>
    </source>
</evidence>
<dbReference type="PANTHER" id="PTHR37171">
    <property type="entry name" value="SERINE/THREONINE-PROTEIN KINASE YRZF-RELATED"/>
    <property type="match status" value="1"/>
</dbReference>
<evidence type="ECO:0000256" key="2">
    <source>
        <dbReference type="ARBA" id="ARBA00011534"/>
    </source>
</evidence>
<accession>A0ABR1H461</accession>
<dbReference type="EMBL" id="JAZAVK010000226">
    <property type="protein sequence ID" value="KAK7415899.1"/>
    <property type="molecule type" value="Genomic_DNA"/>
</dbReference>
<evidence type="ECO:0000256" key="3">
    <source>
        <dbReference type="ARBA" id="ARBA00012513"/>
    </source>
</evidence>
<feature type="compositionally biased region" description="Basic and acidic residues" evidence="10">
    <location>
        <begin position="443"/>
        <end position="458"/>
    </location>
</feature>
<comment type="caution">
    <text evidence="12">The sequence shown here is derived from an EMBL/GenBank/DDBJ whole genome shotgun (WGS) entry which is preliminary data.</text>
</comment>
<protein>
    <recommendedName>
        <fullName evidence="5">EKC/KEOPS complex subunit BUD32</fullName>
        <ecNumber evidence="3">2.7.11.1</ecNumber>
    </recommendedName>
    <alternativeName>
        <fullName evidence="6 7">Atypical Serine/threonine protein kinase BUD32</fullName>
    </alternativeName>
    <alternativeName>
        <fullName evidence="4">EKC/KEOPS complex subunit bud32</fullName>
    </alternativeName>
</protein>
<feature type="region of interest" description="Disordered" evidence="10">
    <location>
        <begin position="1"/>
        <end position="98"/>
    </location>
</feature>
<name>A0ABR1H461_9HYPO</name>
<comment type="catalytic activity">
    <reaction evidence="8">
        <text>L-threonyl-[protein] + ATP = O-phospho-L-threonyl-[protein] + ADP + H(+)</text>
        <dbReference type="Rhea" id="RHEA:46608"/>
        <dbReference type="Rhea" id="RHEA-COMP:11060"/>
        <dbReference type="Rhea" id="RHEA-COMP:11605"/>
        <dbReference type="ChEBI" id="CHEBI:15378"/>
        <dbReference type="ChEBI" id="CHEBI:30013"/>
        <dbReference type="ChEBI" id="CHEBI:30616"/>
        <dbReference type="ChEBI" id="CHEBI:61977"/>
        <dbReference type="ChEBI" id="CHEBI:456216"/>
        <dbReference type="EC" id="2.7.11.1"/>
    </reaction>
</comment>
<dbReference type="InterPro" id="IPR052396">
    <property type="entry name" value="Meiotic_Drive_Suppr_Kinase"/>
</dbReference>
<comment type="subunit">
    <text evidence="2">Component of the EKC/KEOPS complex composed of at least BUD32, CGI121, GON7, KAE1 and PCC1; the whole complex dimerizes.</text>
</comment>
<dbReference type="PANTHER" id="PTHR37171:SF1">
    <property type="entry name" value="SERINE_THREONINE-PROTEIN KINASE YRZF-RELATED"/>
    <property type="match status" value="1"/>
</dbReference>
<dbReference type="InterPro" id="IPR008266">
    <property type="entry name" value="Tyr_kinase_AS"/>
</dbReference>
<organism evidence="12 13">
    <name type="scientific">Neonectria magnoliae</name>
    <dbReference type="NCBI Taxonomy" id="2732573"/>
    <lineage>
        <taxon>Eukaryota</taxon>
        <taxon>Fungi</taxon>
        <taxon>Dikarya</taxon>
        <taxon>Ascomycota</taxon>
        <taxon>Pezizomycotina</taxon>
        <taxon>Sordariomycetes</taxon>
        <taxon>Hypocreomycetidae</taxon>
        <taxon>Hypocreales</taxon>
        <taxon>Nectriaceae</taxon>
        <taxon>Neonectria</taxon>
    </lineage>
</organism>
<feature type="domain" description="Protein kinase" evidence="11">
    <location>
        <begin position="565"/>
        <end position="775"/>
    </location>
</feature>
<dbReference type="Gene3D" id="1.10.510.10">
    <property type="entry name" value="Transferase(Phosphotransferase) domain 1"/>
    <property type="match status" value="1"/>
</dbReference>
<feature type="compositionally biased region" description="Basic and acidic residues" evidence="10">
    <location>
        <begin position="1"/>
        <end position="86"/>
    </location>
</feature>
<evidence type="ECO:0000313" key="13">
    <source>
        <dbReference type="Proteomes" id="UP001498421"/>
    </source>
</evidence>
<dbReference type="InterPro" id="IPR000719">
    <property type="entry name" value="Prot_kinase_dom"/>
</dbReference>
<evidence type="ECO:0000259" key="11">
    <source>
        <dbReference type="PROSITE" id="PS50011"/>
    </source>
</evidence>
<dbReference type="Proteomes" id="UP001498421">
    <property type="component" value="Unassembled WGS sequence"/>
</dbReference>
<evidence type="ECO:0000256" key="6">
    <source>
        <dbReference type="ARBA" id="ARBA00030980"/>
    </source>
</evidence>
<dbReference type="PROSITE" id="PS00109">
    <property type="entry name" value="PROTEIN_KINASE_TYR"/>
    <property type="match status" value="1"/>
</dbReference>
<feature type="region of interest" description="Disordered" evidence="10">
    <location>
        <begin position="403"/>
        <end position="502"/>
    </location>
</feature>
<dbReference type="PROSITE" id="PS50011">
    <property type="entry name" value="PROTEIN_KINASE_DOM"/>
    <property type="match status" value="1"/>
</dbReference>
<proteinExistence type="predicted"/>
<comment type="catalytic activity">
    <reaction evidence="9">
        <text>L-seryl-[protein] + ATP = O-phospho-L-seryl-[protein] + ADP + H(+)</text>
        <dbReference type="Rhea" id="RHEA:17989"/>
        <dbReference type="Rhea" id="RHEA-COMP:9863"/>
        <dbReference type="Rhea" id="RHEA-COMP:11604"/>
        <dbReference type="ChEBI" id="CHEBI:15378"/>
        <dbReference type="ChEBI" id="CHEBI:29999"/>
        <dbReference type="ChEBI" id="CHEBI:30616"/>
        <dbReference type="ChEBI" id="CHEBI:83421"/>
        <dbReference type="ChEBI" id="CHEBI:456216"/>
        <dbReference type="EC" id="2.7.11.1"/>
    </reaction>
</comment>
<dbReference type="SUPFAM" id="SSF56112">
    <property type="entry name" value="Protein kinase-like (PK-like)"/>
    <property type="match status" value="1"/>
</dbReference>
<feature type="compositionally biased region" description="Basic residues" evidence="10">
    <location>
        <begin position="478"/>
        <end position="491"/>
    </location>
</feature>
<comment type="function">
    <text evidence="1">Component of the EKC/KEOPS complex that is required for the formation of a threonylcarbamoyl group on adenosine at position 37 (t(6)A37) in tRNAs that read codons beginning with adenine. The complex is probably involved in the transfer of the threonylcarbamoyl moiety of threonylcarbamoyl-AMP (TC-AMP) to the N6 group of A37. BUD32 has ATPase activity in the context of the EKC/KEOPS complex and likely plays a supporting role to the catalytic subunit KAE1. The EKC/KEOPS complex also promotes both telomere uncapping and telomere elongation. The complex is required for efficient recruitment of transcriptional coactivators.</text>
</comment>
<dbReference type="EC" id="2.7.11.1" evidence="3"/>
<evidence type="ECO:0000256" key="10">
    <source>
        <dbReference type="SAM" id="MobiDB-lite"/>
    </source>
</evidence>
<evidence type="ECO:0000256" key="1">
    <source>
        <dbReference type="ARBA" id="ARBA00003747"/>
    </source>
</evidence>
<evidence type="ECO:0000256" key="9">
    <source>
        <dbReference type="ARBA" id="ARBA00048679"/>
    </source>
</evidence>